<proteinExistence type="predicted"/>
<keyword evidence="4" id="KW-1185">Reference proteome</keyword>
<evidence type="ECO:0000313" key="1">
    <source>
        <dbReference type="EMBL" id="PKV13287.1"/>
    </source>
</evidence>
<dbReference type="PANTHER" id="PTHR34322">
    <property type="entry name" value="TRANSPOSASE, Y1_TNP DOMAIN-CONTAINING"/>
    <property type="match status" value="1"/>
</dbReference>
<dbReference type="Gene3D" id="3.30.70.1290">
    <property type="entry name" value="Transposase IS200-like"/>
    <property type="match status" value="1"/>
</dbReference>
<name>A0A2N3RL99_9XANT</name>
<dbReference type="EMBL" id="PHKV01000002">
    <property type="protein sequence ID" value="PKV13287.1"/>
    <property type="molecule type" value="Genomic_DNA"/>
</dbReference>
<dbReference type="EMBL" id="PHKW01000002">
    <property type="protein sequence ID" value="PKV17565.1"/>
    <property type="molecule type" value="Genomic_DNA"/>
</dbReference>
<dbReference type="AlphaFoldDB" id="A0A2N3RL99"/>
<dbReference type="InterPro" id="IPR036515">
    <property type="entry name" value="Transposase_17_sf"/>
</dbReference>
<accession>A0A2N3RL99</accession>
<dbReference type="GO" id="GO:0006313">
    <property type="term" value="P:DNA transposition"/>
    <property type="evidence" value="ECO:0007669"/>
    <property type="project" value="InterPro"/>
</dbReference>
<evidence type="ECO:0000313" key="4">
    <source>
        <dbReference type="Proteomes" id="UP000233748"/>
    </source>
</evidence>
<dbReference type="OrthoDB" id="9814067at2"/>
<comment type="caution">
    <text evidence="1">The sequence shown here is derived from an EMBL/GenBank/DDBJ whole genome shotgun (WGS) entry which is preliminary data.</text>
</comment>
<gene>
    <name evidence="1" type="ORF">XpruCFBP8353_08645</name>
    <name evidence="2" type="ORF">XpruCFBP8354_08645</name>
</gene>
<evidence type="ECO:0000313" key="2">
    <source>
        <dbReference type="EMBL" id="PKV17565.1"/>
    </source>
</evidence>
<dbReference type="RefSeq" id="WP_101362852.1">
    <property type="nucleotide sequence ID" value="NZ_PHKV01000002.1"/>
</dbReference>
<sequence>MPRQPLLELPGVLMHVVQRGVNRCAIFLDNEDRHHYCLLLRMACERFAVQVQAFLLMDNSVHLLNLKALTKG</sequence>
<dbReference type="GO" id="GO:0003677">
    <property type="term" value="F:DNA binding"/>
    <property type="evidence" value="ECO:0007669"/>
    <property type="project" value="InterPro"/>
</dbReference>
<dbReference type="GO" id="GO:0004803">
    <property type="term" value="F:transposase activity"/>
    <property type="evidence" value="ECO:0007669"/>
    <property type="project" value="InterPro"/>
</dbReference>
<protein>
    <submittedName>
        <fullName evidence="1">Uncharacterized protein</fullName>
    </submittedName>
</protein>
<organism evidence="1 3">
    <name type="scientific">Xanthomonas prunicola</name>
    <dbReference type="NCBI Taxonomy" id="2053930"/>
    <lineage>
        <taxon>Bacteria</taxon>
        <taxon>Pseudomonadati</taxon>
        <taxon>Pseudomonadota</taxon>
        <taxon>Gammaproteobacteria</taxon>
        <taxon>Lysobacterales</taxon>
        <taxon>Lysobacteraceae</taxon>
        <taxon>Xanthomonas</taxon>
    </lineage>
</organism>
<dbReference type="SUPFAM" id="SSF143422">
    <property type="entry name" value="Transposase IS200-like"/>
    <property type="match status" value="1"/>
</dbReference>
<dbReference type="Proteomes" id="UP000233720">
    <property type="component" value="Unassembled WGS sequence"/>
</dbReference>
<dbReference type="PANTHER" id="PTHR34322:SF2">
    <property type="entry name" value="TRANSPOSASE IS200-LIKE DOMAIN-CONTAINING PROTEIN"/>
    <property type="match status" value="1"/>
</dbReference>
<dbReference type="Proteomes" id="UP000233748">
    <property type="component" value="Unassembled WGS sequence"/>
</dbReference>
<evidence type="ECO:0000313" key="3">
    <source>
        <dbReference type="Proteomes" id="UP000233720"/>
    </source>
</evidence>
<reference evidence="3 4" key="1">
    <citation type="submission" date="2017-11" db="EMBL/GenBank/DDBJ databases">
        <title>Xanthomonas prunicola sp. nov., a novel pathogen that affects nectarine (Prunus persica var. nectarine) trees.</title>
        <authorList>
            <person name="Lopez M."/>
            <person name="Lopez-Soriano P."/>
            <person name="Garita-Cambronero J."/>
            <person name="Beltran C."/>
            <person name="Taghouti G."/>
            <person name="Portier P."/>
            <person name="Cubero J."/>
            <person name="Fischer-Le Saux M."/>
            <person name="Marco-Noales E."/>
        </authorList>
    </citation>
    <scope>NUCLEOTIDE SEQUENCE [LARGE SCALE GENOMIC DNA]</scope>
    <source>
        <strain evidence="1 3">CFBP8353</strain>
        <strain evidence="2 4">CFBP8354</strain>
    </source>
</reference>